<organism evidence="1 2">
    <name type="scientific">Penicillium subrubescens</name>
    <dbReference type="NCBI Taxonomy" id="1316194"/>
    <lineage>
        <taxon>Eukaryota</taxon>
        <taxon>Fungi</taxon>
        <taxon>Dikarya</taxon>
        <taxon>Ascomycota</taxon>
        <taxon>Pezizomycotina</taxon>
        <taxon>Eurotiomycetes</taxon>
        <taxon>Eurotiomycetidae</taxon>
        <taxon>Eurotiales</taxon>
        <taxon>Aspergillaceae</taxon>
        <taxon>Penicillium</taxon>
    </lineage>
</organism>
<dbReference type="Proteomes" id="UP000186955">
    <property type="component" value="Unassembled WGS sequence"/>
</dbReference>
<name>A0A1Q5ULA9_9EURO</name>
<protein>
    <submittedName>
        <fullName evidence="1">Uncharacterized protein</fullName>
    </submittedName>
</protein>
<gene>
    <name evidence="1" type="ORF">PENSUB_999</name>
</gene>
<dbReference type="OrthoDB" id="3508621at2759"/>
<proteinExistence type="predicted"/>
<evidence type="ECO:0000313" key="2">
    <source>
        <dbReference type="Proteomes" id="UP000186955"/>
    </source>
</evidence>
<dbReference type="AlphaFoldDB" id="A0A1Q5ULA9"/>
<dbReference type="STRING" id="1316194.A0A1Q5ULA9"/>
<accession>A0A1Q5ULA9</accession>
<dbReference type="EMBL" id="MNBE01000136">
    <property type="protein sequence ID" value="OKP13268.1"/>
    <property type="molecule type" value="Genomic_DNA"/>
</dbReference>
<keyword evidence="2" id="KW-1185">Reference proteome</keyword>
<reference evidence="1 2" key="1">
    <citation type="submission" date="2016-10" db="EMBL/GenBank/DDBJ databases">
        <title>Genome sequence of the ascomycete fungus Penicillium subrubescens.</title>
        <authorList>
            <person name="De Vries R.P."/>
            <person name="Peng M."/>
            <person name="Dilokpimol A."/>
            <person name="Hilden K."/>
            <person name="Makela M.R."/>
            <person name="Grigoriev I."/>
            <person name="Riley R."/>
            <person name="Granchi Z."/>
        </authorList>
    </citation>
    <scope>NUCLEOTIDE SEQUENCE [LARGE SCALE GENOMIC DNA]</scope>
    <source>
        <strain evidence="1 2">CBS 132785</strain>
    </source>
</reference>
<comment type="caution">
    <text evidence="1">The sequence shown here is derived from an EMBL/GenBank/DDBJ whole genome shotgun (WGS) entry which is preliminary data.</text>
</comment>
<evidence type="ECO:0000313" key="1">
    <source>
        <dbReference type="EMBL" id="OKP13268.1"/>
    </source>
</evidence>
<sequence>MSTVLTKTITEHLYHPLYTLWLPCQPGNLLSLASPESYEQADKILQETPSFQAYLHHIETNTTNPSSLLSVFAIPRLSQLNILRPEKYLDRKASTSVIFQDQRLYYPEMSGLIPGSTKDEELVHLALSRFLETLGSLVLGDMLKWQDEKYPFKPTMFGHGVMEARIDGSLVNCLTNEAFAILDARTVYRSREERKLYWEETAKMVSWIQHDLRKGRQSPPPRYLIISQCLEQIYLVVANFDKDYEEYIKILEAPVLSDNPRISCEMMEMTEYGPFNTDDAAHMKEFSKHVLAYYCEIQKTAFAEVPN</sequence>